<proteinExistence type="predicted"/>
<dbReference type="GO" id="GO:0005509">
    <property type="term" value="F:calcium ion binding"/>
    <property type="evidence" value="ECO:0007669"/>
    <property type="project" value="InterPro"/>
</dbReference>
<evidence type="ECO:0000259" key="4">
    <source>
        <dbReference type="PROSITE" id="PS50222"/>
    </source>
</evidence>
<dbReference type="PROSITE" id="PS50222">
    <property type="entry name" value="EF_HAND_2"/>
    <property type="match status" value="1"/>
</dbReference>
<dbReference type="InterPro" id="IPR051989">
    <property type="entry name" value="FKBP-like_isomerase"/>
</dbReference>
<dbReference type="AlphaFoldDB" id="A0A553QWN9"/>
<dbReference type="PANTHER" id="PTHR46046">
    <property type="entry name" value="PEPTIDYLPROLYL ISOMERASE"/>
    <property type="match status" value="1"/>
</dbReference>
<sequence>GIVPGSAVLQFELELLSLQKGVPEGYLFIWLGDSPGQPFDALDINQDKQVPLDEFTRFIKQQVTEGKGRLKPAQDPETVIRDMFKNQDRNSDGYITVDELKLKVEEDVEKIRHEEL</sequence>
<accession>A0A553QWN9</accession>
<feature type="non-terminal residue" evidence="5">
    <location>
        <position position="1"/>
    </location>
</feature>
<dbReference type="PANTHER" id="PTHR46046:SF3">
    <property type="entry name" value="PEPTIDYL-PROLYL CIS-TRANS ISOMERASE FKBP10"/>
    <property type="match status" value="1"/>
</dbReference>
<dbReference type="InterPro" id="IPR011992">
    <property type="entry name" value="EF-hand-dom_pair"/>
</dbReference>
<dbReference type="EMBL" id="SRMA01025473">
    <property type="protein sequence ID" value="TRY94168.1"/>
    <property type="molecule type" value="Genomic_DNA"/>
</dbReference>
<dbReference type="Gene3D" id="1.10.238.10">
    <property type="entry name" value="EF-hand"/>
    <property type="match status" value="1"/>
</dbReference>
<keyword evidence="2" id="KW-0677">Repeat</keyword>
<organism evidence="5 6">
    <name type="scientific">Danionella cerebrum</name>
    <dbReference type="NCBI Taxonomy" id="2873325"/>
    <lineage>
        <taxon>Eukaryota</taxon>
        <taxon>Metazoa</taxon>
        <taxon>Chordata</taxon>
        <taxon>Craniata</taxon>
        <taxon>Vertebrata</taxon>
        <taxon>Euteleostomi</taxon>
        <taxon>Actinopterygii</taxon>
        <taxon>Neopterygii</taxon>
        <taxon>Teleostei</taxon>
        <taxon>Ostariophysi</taxon>
        <taxon>Cypriniformes</taxon>
        <taxon>Danionidae</taxon>
        <taxon>Danioninae</taxon>
        <taxon>Danionella</taxon>
    </lineage>
</organism>
<comment type="caution">
    <text evidence="5">The sequence shown here is derived from an EMBL/GenBank/DDBJ whole genome shotgun (WGS) entry which is preliminary data.</text>
</comment>
<gene>
    <name evidence="5" type="ORF">DNTS_021013</name>
</gene>
<evidence type="ECO:0000313" key="6">
    <source>
        <dbReference type="Proteomes" id="UP000316079"/>
    </source>
</evidence>
<dbReference type="InterPro" id="IPR002048">
    <property type="entry name" value="EF_hand_dom"/>
</dbReference>
<keyword evidence="3" id="KW-0106">Calcium</keyword>
<dbReference type="SUPFAM" id="SSF47473">
    <property type="entry name" value="EF-hand"/>
    <property type="match status" value="1"/>
</dbReference>
<dbReference type="GO" id="GO:0005783">
    <property type="term" value="C:endoplasmic reticulum"/>
    <property type="evidence" value="ECO:0007669"/>
    <property type="project" value="TreeGrafter"/>
</dbReference>
<keyword evidence="1" id="KW-0479">Metal-binding</keyword>
<name>A0A553QWN9_9TELE</name>
<evidence type="ECO:0000256" key="1">
    <source>
        <dbReference type="ARBA" id="ARBA00022723"/>
    </source>
</evidence>
<evidence type="ECO:0000313" key="5">
    <source>
        <dbReference type="EMBL" id="TRY94168.1"/>
    </source>
</evidence>
<feature type="domain" description="EF-hand" evidence="4">
    <location>
        <begin position="75"/>
        <end position="110"/>
    </location>
</feature>
<reference evidence="5 6" key="1">
    <citation type="journal article" date="2019" name="Sci. Data">
        <title>Hybrid genome assembly and annotation of Danionella translucida.</title>
        <authorList>
            <person name="Kadobianskyi M."/>
            <person name="Schulze L."/>
            <person name="Schuelke M."/>
            <person name="Judkewitz B."/>
        </authorList>
    </citation>
    <scope>NUCLEOTIDE SEQUENCE [LARGE SCALE GENOMIC DNA]</scope>
    <source>
        <strain evidence="5 6">Bolton</strain>
    </source>
</reference>
<dbReference type="STRING" id="623744.A0A553QWN9"/>
<dbReference type="Pfam" id="PF13499">
    <property type="entry name" value="EF-hand_7"/>
    <property type="match status" value="1"/>
</dbReference>
<evidence type="ECO:0000256" key="2">
    <source>
        <dbReference type="ARBA" id="ARBA00022737"/>
    </source>
</evidence>
<evidence type="ECO:0000256" key="3">
    <source>
        <dbReference type="ARBA" id="ARBA00022837"/>
    </source>
</evidence>
<keyword evidence="6" id="KW-1185">Reference proteome</keyword>
<dbReference type="Proteomes" id="UP000316079">
    <property type="component" value="Unassembled WGS sequence"/>
</dbReference>
<protein>
    <recommendedName>
        <fullName evidence="4">EF-hand domain-containing protein</fullName>
    </recommendedName>
</protein>
<dbReference type="PROSITE" id="PS00018">
    <property type="entry name" value="EF_HAND_1"/>
    <property type="match status" value="1"/>
</dbReference>
<dbReference type="OrthoDB" id="1902587at2759"/>
<dbReference type="InterPro" id="IPR018247">
    <property type="entry name" value="EF_Hand_1_Ca_BS"/>
</dbReference>